<accession>A0A2Z5ZCE5</accession>
<protein>
    <recommendedName>
        <fullName evidence="2">Nucleoid disruption protein</fullName>
    </recommendedName>
</protein>
<sequence length="153" mass="17399">MTRTNMTRTNMTRDILKDVGATTVCFIRNGETVGYVDNEVLAQPGFYFVVKGAMGYRQVAARFAIGRQRSGHGFRGVLSNIRSDRSQANRTMHYNGVLYEVLYLPIEKMKPLTTGFGKGQLALAFTRRHNEEYQNITEMNLMLGDNFNFILQS</sequence>
<keyword evidence="8" id="KW-1185">Reference proteome</keyword>
<dbReference type="Pfam" id="PF06591">
    <property type="entry name" value="Phage_T4_Ndd"/>
    <property type="match status" value="1"/>
</dbReference>
<evidence type="ECO:0000256" key="2">
    <source>
        <dbReference type="ARBA" id="ARBA00015643"/>
    </source>
</evidence>
<dbReference type="GO" id="GO:0098673">
    <property type="term" value="P:symbiont-mediated suppression of host DNA replication"/>
    <property type="evidence" value="ECO:0007669"/>
    <property type="project" value="UniProtKB-KW"/>
</dbReference>
<keyword evidence="4" id="KW-0945">Host-virus interaction</keyword>
<dbReference type="GO" id="GO:0003677">
    <property type="term" value="F:DNA binding"/>
    <property type="evidence" value="ECO:0007669"/>
    <property type="project" value="UniProtKB-KW"/>
</dbReference>
<reference evidence="7 8" key="1">
    <citation type="submission" date="2018-02" db="EMBL/GenBank/DDBJ databases">
        <title>Full genome sequencing of a novel polyvalent bacteriophage as one of T4-Family member.</title>
        <authorList>
            <person name="Kawasaki T."/>
            <person name="Saad A.M."/>
            <person name="Yamada T."/>
        </authorList>
    </citation>
    <scope>NUCLEOTIDE SEQUENCE [LARGE SCALE GENOMIC DNA]</scope>
    <source>
        <strain evidence="7 8">EcS1</strain>
    </source>
</reference>
<dbReference type="RefSeq" id="YP_010090985.1">
    <property type="nucleotide sequence ID" value="NC_055721.1"/>
</dbReference>
<dbReference type="GO" id="GO:0044071">
    <property type="term" value="P:symbiont-mediated perturbation of host cell cycle progression"/>
    <property type="evidence" value="ECO:0007669"/>
    <property type="project" value="UniProtKB-KW"/>
</dbReference>
<evidence type="ECO:0000256" key="6">
    <source>
        <dbReference type="ARBA" id="ARBA00023125"/>
    </source>
</evidence>
<evidence type="ECO:0000256" key="1">
    <source>
        <dbReference type="ARBA" id="ARBA00003241"/>
    </source>
</evidence>
<evidence type="ECO:0000256" key="3">
    <source>
        <dbReference type="ARBA" id="ARBA00022504"/>
    </source>
</evidence>
<dbReference type="KEGG" id="vg:65108477"/>
<evidence type="ECO:0000256" key="4">
    <source>
        <dbReference type="ARBA" id="ARBA00022581"/>
    </source>
</evidence>
<dbReference type="GeneID" id="65108477"/>
<dbReference type="EMBL" id="LC371242">
    <property type="protein sequence ID" value="BBC78338.1"/>
    <property type="molecule type" value="Genomic_DNA"/>
</dbReference>
<organism evidence="7 8">
    <name type="scientific">Escherichia phage EcS1</name>
    <dbReference type="NCBI Taxonomy" id="2083276"/>
    <lineage>
        <taxon>Viruses</taxon>
        <taxon>Duplodnaviria</taxon>
        <taxon>Heunggongvirae</taxon>
        <taxon>Uroviricota</taxon>
        <taxon>Caudoviricetes</taxon>
        <taxon>Pantevenvirales</taxon>
        <taxon>Straboviridae</taxon>
        <taxon>Tevenvirinae</taxon>
        <taxon>Kagamiyamavirus</taxon>
        <taxon>Kagamiyamavirus ecs1</taxon>
    </lineage>
</organism>
<comment type="function">
    <text evidence="1">Disorganizes the host nucleoid and inhibits replication, but without host DNA cleavage or degradation. Only the architecture of the nucleoid is affected. May act on the host chromosomal sequences that determine the structure of the nucleoid. Binds to dsDNA but not to ssDNA.</text>
</comment>
<dbReference type="Proteomes" id="UP000250157">
    <property type="component" value="Segment"/>
</dbReference>
<evidence type="ECO:0000256" key="5">
    <source>
        <dbReference type="ARBA" id="ARBA00023019"/>
    </source>
</evidence>
<keyword evidence="6" id="KW-0238">DNA-binding</keyword>
<evidence type="ECO:0000313" key="8">
    <source>
        <dbReference type="Proteomes" id="UP000250157"/>
    </source>
</evidence>
<dbReference type="InterPro" id="IPR009514">
    <property type="entry name" value="Phage_Ndd"/>
</dbReference>
<keyword evidence="5" id="KW-1248">Inhibition of host DNA replication by virus</keyword>
<name>A0A2Z5ZCE5_9CAUD</name>
<evidence type="ECO:0000313" key="7">
    <source>
        <dbReference type="EMBL" id="BBC78338.1"/>
    </source>
</evidence>
<proteinExistence type="predicted"/>
<keyword evidence="3" id="KW-1121">Modulation of host cell cycle by virus</keyword>